<keyword evidence="2" id="KW-0460">Magnesium</keyword>
<keyword evidence="1" id="KW-0479">Metal-binding</keyword>
<dbReference type="SFLD" id="SFLDS00005">
    <property type="entry name" value="Isoprenoid_Synthase_Type_I"/>
    <property type="match status" value="1"/>
</dbReference>
<gene>
    <name evidence="5" type="ORF">F8566_00485</name>
</gene>
<evidence type="ECO:0000256" key="3">
    <source>
        <dbReference type="RuleBase" id="RU004466"/>
    </source>
</evidence>
<comment type="similarity">
    <text evidence="3">Belongs to the FPP/GGPP synthase family.</text>
</comment>
<name>A0A6H9Z799_9ACTN</name>
<keyword evidence="6" id="KW-1185">Reference proteome</keyword>
<feature type="compositionally biased region" description="Basic and acidic residues" evidence="4">
    <location>
        <begin position="18"/>
        <end position="38"/>
    </location>
</feature>
<dbReference type="GO" id="GO:0004659">
    <property type="term" value="F:prenyltransferase activity"/>
    <property type="evidence" value="ECO:0007669"/>
    <property type="project" value="InterPro"/>
</dbReference>
<dbReference type="EMBL" id="WBMT01000001">
    <property type="protein sequence ID" value="KAB2352226.1"/>
    <property type="molecule type" value="Genomic_DNA"/>
</dbReference>
<dbReference type="GO" id="GO:0008299">
    <property type="term" value="P:isoprenoid biosynthetic process"/>
    <property type="evidence" value="ECO:0007669"/>
    <property type="project" value="InterPro"/>
</dbReference>
<evidence type="ECO:0000256" key="1">
    <source>
        <dbReference type="ARBA" id="ARBA00022723"/>
    </source>
</evidence>
<dbReference type="InterPro" id="IPR008949">
    <property type="entry name" value="Isoprenoid_synthase_dom_sf"/>
</dbReference>
<feature type="region of interest" description="Disordered" evidence="4">
    <location>
        <begin position="1"/>
        <end position="38"/>
    </location>
</feature>
<dbReference type="Pfam" id="PF00348">
    <property type="entry name" value="polyprenyl_synt"/>
    <property type="match status" value="1"/>
</dbReference>
<dbReference type="CDD" id="cd00685">
    <property type="entry name" value="Trans_IPPS_HT"/>
    <property type="match status" value="1"/>
</dbReference>
<comment type="caution">
    <text evidence="5">The sequence shown here is derived from an EMBL/GenBank/DDBJ whole genome shotgun (WGS) entry which is preliminary data.</text>
</comment>
<evidence type="ECO:0000313" key="6">
    <source>
        <dbReference type="Proteomes" id="UP000468735"/>
    </source>
</evidence>
<dbReference type="PANTHER" id="PTHR12001:SF86">
    <property type="entry name" value="GERANYLGERANYL DIPHOSPHATE SYNTHASE"/>
    <property type="match status" value="1"/>
</dbReference>
<dbReference type="InterPro" id="IPR000092">
    <property type="entry name" value="Polyprenyl_synt"/>
</dbReference>
<dbReference type="RefSeq" id="WP_151556835.1">
    <property type="nucleotide sequence ID" value="NZ_WBMT01000001.1"/>
</dbReference>
<dbReference type="SUPFAM" id="SSF48576">
    <property type="entry name" value="Terpenoid synthases"/>
    <property type="match status" value="1"/>
</dbReference>
<evidence type="ECO:0000256" key="4">
    <source>
        <dbReference type="SAM" id="MobiDB-lite"/>
    </source>
</evidence>
<evidence type="ECO:0000256" key="2">
    <source>
        <dbReference type="ARBA" id="ARBA00022842"/>
    </source>
</evidence>
<dbReference type="AlphaFoldDB" id="A0A6H9Z799"/>
<organism evidence="5 6">
    <name type="scientific">Actinomadura rudentiformis</name>
    <dbReference type="NCBI Taxonomy" id="359158"/>
    <lineage>
        <taxon>Bacteria</taxon>
        <taxon>Bacillati</taxon>
        <taxon>Actinomycetota</taxon>
        <taxon>Actinomycetes</taxon>
        <taxon>Streptosporangiales</taxon>
        <taxon>Thermomonosporaceae</taxon>
        <taxon>Actinomadura</taxon>
    </lineage>
</organism>
<reference evidence="5 6" key="1">
    <citation type="submission" date="2019-09" db="EMBL/GenBank/DDBJ databases">
        <title>Actinomadura physcomitrii sp. nov., a novel actinomycete isolated from moss [Physcomitrium sphaericum (Ludw) Fuernr].</title>
        <authorList>
            <person name="Zhuang X."/>
            <person name="Liu C."/>
        </authorList>
    </citation>
    <scope>NUCLEOTIDE SEQUENCE [LARGE SCALE GENOMIC DNA]</scope>
    <source>
        <strain evidence="5 6">HMC1</strain>
    </source>
</reference>
<proteinExistence type="inferred from homology"/>
<dbReference type="PANTHER" id="PTHR12001">
    <property type="entry name" value="GERANYLGERANYL PYROPHOSPHATE SYNTHASE"/>
    <property type="match status" value="1"/>
</dbReference>
<dbReference type="PROSITE" id="PS00723">
    <property type="entry name" value="POLYPRENYL_SYNTHASE_1"/>
    <property type="match status" value="1"/>
</dbReference>
<dbReference type="OrthoDB" id="4497239at2"/>
<evidence type="ECO:0000313" key="5">
    <source>
        <dbReference type="EMBL" id="KAB2352226.1"/>
    </source>
</evidence>
<dbReference type="InterPro" id="IPR033749">
    <property type="entry name" value="Polyprenyl_synt_CS"/>
</dbReference>
<protein>
    <submittedName>
        <fullName evidence="5">Polyprenyl synthetase family protein</fullName>
    </submittedName>
</protein>
<dbReference type="GO" id="GO:0046872">
    <property type="term" value="F:metal ion binding"/>
    <property type="evidence" value="ECO:0007669"/>
    <property type="project" value="UniProtKB-KW"/>
</dbReference>
<keyword evidence="3" id="KW-0808">Transferase</keyword>
<dbReference type="Gene3D" id="1.10.600.10">
    <property type="entry name" value="Farnesyl Diphosphate Synthase"/>
    <property type="match status" value="1"/>
</dbReference>
<dbReference type="Proteomes" id="UP000468735">
    <property type="component" value="Unassembled WGS sequence"/>
</dbReference>
<sequence>MATSQGIRVPSDDSDVPSDDRNVPPDDREIPWDHRDVPSDDRDVGVRAWAVTAVEAELHRQVAQLEDRDDLFDVIVADALFPPGKLLRPVLCLLSAAAVGGDATELVPYAAGLEFLHVASLIHDDIVDQDPVRRGRVSAAEHHGISEALLAGDGIIALGIRSLLGPPDGAVPAARSVDAYRVVADTAEHMARAALKETEIRGDPNVSVADGLAIIRGKTAGVLRGACRCGAVLAGASAAWTDSLSLYGLRLGMAFQIRDDLLPYTSTEHLAGKQPVSDVANRQPTLPVLLAHAAADPGDRRLLTELFAGGDDSLAAHRELAALLERTGALREAAHLATSYAEQARDALADLPATESRDCLADLAMTAAERDH</sequence>
<accession>A0A6H9Z799</accession>